<dbReference type="EMBL" id="QXGD01000647">
    <property type="protein sequence ID" value="KAE9230360.1"/>
    <property type="molecule type" value="Genomic_DNA"/>
</dbReference>
<dbReference type="AlphaFoldDB" id="A0A6A4D9N9"/>
<evidence type="ECO:0000313" key="8">
    <source>
        <dbReference type="EMBL" id="KAE9229714.1"/>
    </source>
</evidence>
<dbReference type="EMBL" id="QXGA01000558">
    <property type="protein sequence ID" value="KAE9144200.1"/>
    <property type="molecule type" value="Genomic_DNA"/>
</dbReference>
<evidence type="ECO:0000313" key="9">
    <source>
        <dbReference type="EMBL" id="KAE9230360.1"/>
    </source>
</evidence>
<keyword evidence="12" id="KW-1185">Reference proteome</keyword>
<dbReference type="Proteomes" id="UP000429523">
    <property type="component" value="Unassembled WGS sequence"/>
</dbReference>
<organism evidence="10 13">
    <name type="scientific">Phytophthora fragariae</name>
    <dbReference type="NCBI Taxonomy" id="53985"/>
    <lineage>
        <taxon>Eukaryota</taxon>
        <taxon>Sar</taxon>
        <taxon>Stramenopiles</taxon>
        <taxon>Oomycota</taxon>
        <taxon>Peronosporomycetes</taxon>
        <taxon>Peronosporales</taxon>
        <taxon>Peronosporaceae</taxon>
        <taxon>Phytophthora</taxon>
    </lineage>
</organism>
<protein>
    <recommendedName>
        <fullName evidence="19">RxLR effector protein</fullName>
    </recommendedName>
</protein>
<gene>
    <name evidence="10" type="ORF">PF001_g13044</name>
    <name evidence="9" type="ORF">PF002_g13037</name>
    <name evidence="8" type="ORF">PF004_g10688</name>
    <name evidence="7" type="ORF">PF005_g11694</name>
    <name evidence="6" type="ORF">PF006_g10829</name>
    <name evidence="4" type="ORF">PF007_g11856</name>
    <name evidence="3" type="ORF">PF009_g12913</name>
    <name evidence="5" type="ORF">PF010_g11124</name>
</gene>
<dbReference type="EMBL" id="QXGB01000591">
    <property type="protein sequence ID" value="KAE9209753.1"/>
    <property type="molecule type" value="Genomic_DNA"/>
</dbReference>
<feature type="chain" id="PRO_5036167370" description="RxLR effector protein" evidence="2">
    <location>
        <begin position="19"/>
        <end position="50"/>
    </location>
</feature>
<dbReference type="EMBL" id="QXGF01000657">
    <property type="protein sequence ID" value="KAE8937182.1"/>
    <property type="molecule type" value="Genomic_DNA"/>
</dbReference>
<evidence type="ECO:0000313" key="15">
    <source>
        <dbReference type="Proteomes" id="UP000440732"/>
    </source>
</evidence>
<reference evidence="11 12" key="1">
    <citation type="submission" date="2018-08" db="EMBL/GenBank/DDBJ databases">
        <title>Genomic investigation of the strawberry pathogen Phytophthora fragariae indicates pathogenicity is determined by transcriptional variation in three key races.</title>
        <authorList>
            <person name="Adams T.M."/>
            <person name="Armitage A.D."/>
            <person name="Sobczyk M.K."/>
            <person name="Bates H.J."/>
            <person name="Dunwell J.M."/>
            <person name="Nellist C.F."/>
            <person name="Harrison R.J."/>
        </authorList>
    </citation>
    <scope>NUCLEOTIDE SEQUENCE [LARGE SCALE GENOMIC DNA]</scope>
    <source>
        <strain evidence="10 13">A4</strain>
        <strain evidence="9 14">BC-1</strain>
        <strain evidence="8 17">BC-23</strain>
        <strain evidence="7 12">NOV-27</strain>
        <strain evidence="6 15">NOV-5</strain>
        <strain evidence="4 16">NOV-71</strain>
        <strain evidence="3 11">NOV-9</strain>
        <strain evidence="5 18">ONT-3</strain>
    </source>
</reference>
<evidence type="ECO:0000313" key="7">
    <source>
        <dbReference type="EMBL" id="KAE9209753.1"/>
    </source>
</evidence>
<feature type="region of interest" description="Disordered" evidence="1">
    <location>
        <begin position="21"/>
        <end position="50"/>
    </location>
</feature>
<evidence type="ECO:0000313" key="14">
    <source>
        <dbReference type="Proteomes" id="UP000440367"/>
    </source>
</evidence>
<name>A0A6A4D9N9_9STRA</name>
<evidence type="ECO:0000313" key="12">
    <source>
        <dbReference type="Proteomes" id="UP000433483"/>
    </source>
</evidence>
<dbReference type="Proteomes" id="UP000440732">
    <property type="component" value="Unassembled WGS sequence"/>
</dbReference>
<evidence type="ECO:0000313" key="5">
    <source>
        <dbReference type="EMBL" id="KAE9110540.1"/>
    </source>
</evidence>
<feature type="signal peptide" evidence="2">
    <location>
        <begin position="1"/>
        <end position="18"/>
    </location>
</feature>
<dbReference type="EMBL" id="QXGC01000562">
    <property type="protein sequence ID" value="KAE9229714.1"/>
    <property type="molecule type" value="Genomic_DNA"/>
</dbReference>
<sequence length="50" mass="4970">MATMALSLVLVSMHLATAMPTCSRISPDGTSPAHGAGSADAMPDSTPQPS</sequence>
<evidence type="ECO:0000313" key="4">
    <source>
        <dbReference type="EMBL" id="KAE9110430.1"/>
    </source>
</evidence>
<dbReference type="Proteomes" id="UP000440367">
    <property type="component" value="Unassembled WGS sequence"/>
</dbReference>
<evidence type="ECO:0000313" key="13">
    <source>
        <dbReference type="Proteomes" id="UP000437068"/>
    </source>
</evidence>
<dbReference type="EMBL" id="QXGE01000750">
    <property type="protein sequence ID" value="KAE9304490.1"/>
    <property type="molecule type" value="Genomic_DNA"/>
</dbReference>
<dbReference type="Proteomes" id="UP000476176">
    <property type="component" value="Unassembled WGS sequence"/>
</dbReference>
<evidence type="ECO:0000313" key="10">
    <source>
        <dbReference type="EMBL" id="KAE9304490.1"/>
    </source>
</evidence>
<evidence type="ECO:0000313" key="11">
    <source>
        <dbReference type="Proteomes" id="UP000429523"/>
    </source>
</evidence>
<evidence type="ECO:0000313" key="17">
    <source>
        <dbReference type="Proteomes" id="UP000476176"/>
    </source>
</evidence>
<comment type="caution">
    <text evidence="10">The sequence shown here is derived from an EMBL/GenBank/DDBJ whole genome shotgun (WGS) entry which is preliminary data.</text>
</comment>
<keyword evidence="2" id="KW-0732">Signal</keyword>
<evidence type="ECO:0000256" key="2">
    <source>
        <dbReference type="SAM" id="SignalP"/>
    </source>
</evidence>
<evidence type="ECO:0000313" key="3">
    <source>
        <dbReference type="EMBL" id="KAE8937182.1"/>
    </source>
</evidence>
<proteinExistence type="predicted"/>
<dbReference type="Proteomes" id="UP000433483">
    <property type="component" value="Unassembled WGS sequence"/>
</dbReference>
<evidence type="ECO:0000313" key="6">
    <source>
        <dbReference type="EMBL" id="KAE9144200.1"/>
    </source>
</evidence>
<evidence type="ECO:0008006" key="19">
    <source>
        <dbReference type="Google" id="ProtNLM"/>
    </source>
</evidence>
<accession>A0A6A4D9N9</accession>
<evidence type="ECO:0000313" key="18">
    <source>
        <dbReference type="Proteomes" id="UP000488956"/>
    </source>
</evidence>
<evidence type="ECO:0000313" key="16">
    <source>
        <dbReference type="Proteomes" id="UP000441208"/>
    </source>
</evidence>
<dbReference type="Proteomes" id="UP000488956">
    <property type="component" value="Unassembled WGS sequence"/>
</dbReference>
<dbReference type="Proteomes" id="UP000437068">
    <property type="component" value="Unassembled WGS sequence"/>
</dbReference>
<evidence type="ECO:0000256" key="1">
    <source>
        <dbReference type="SAM" id="MobiDB-lite"/>
    </source>
</evidence>
<dbReference type="Proteomes" id="UP000441208">
    <property type="component" value="Unassembled WGS sequence"/>
</dbReference>
<dbReference type="EMBL" id="QXFZ01000606">
    <property type="protein sequence ID" value="KAE9110430.1"/>
    <property type="molecule type" value="Genomic_DNA"/>
</dbReference>
<dbReference type="EMBL" id="QXFX01000582">
    <property type="protein sequence ID" value="KAE9110540.1"/>
    <property type="molecule type" value="Genomic_DNA"/>
</dbReference>